<accession>A0A6N4VCF9</accession>
<gene>
    <name evidence="6" type="ORF">MPOR_35010</name>
</gene>
<dbReference type="Proteomes" id="UP000466785">
    <property type="component" value="Chromosome"/>
</dbReference>
<evidence type="ECO:0000256" key="1">
    <source>
        <dbReference type="ARBA" id="ARBA00022603"/>
    </source>
</evidence>
<evidence type="ECO:0000256" key="3">
    <source>
        <dbReference type="ARBA" id="ARBA00022691"/>
    </source>
</evidence>
<dbReference type="Gene3D" id="3.40.50.150">
    <property type="entry name" value="Vaccinia Virus protein VP39"/>
    <property type="match status" value="1"/>
</dbReference>
<dbReference type="AlphaFoldDB" id="A0A6N4VCF9"/>
<keyword evidence="1 6" id="KW-0489">Methyltransferase</keyword>
<dbReference type="EMBL" id="AP022570">
    <property type="protein sequence ID" value="BBX52475.1"/>
    <property type="molecule type" value="Genomic_DNA"/>
</dbReference>
<evidence type="ECO:0000313" key="7">
    <source>
        <dbReference type="Proteomes" id="UP000466785"/>
    </source>
</evidence>
<proteinExistence type="predicted"/>
<feature type="domain" description="Methyltransferase" evidence="5">
    <location>
        <begin position="44"/>
        <end position="114"/>
    </location>
</feature>
<dbReference type="PANTHER" id="PTHR43464:SF19">
    <property type="entry name" value="UBIQUINONE BIOSYNTHESIS O-METHYLTRANSFERASE, MITOCHONDRIAL"/>
    <property type="match status" value="1"/>
</dbReference>
<dbReference type="SUPFAM" id="SSF53335">
    <property type="entry name" value="S-adenosyl-L-methionine-dependent methyltransferases"/>
    <property type="match status" value="1"/>
</dbReference>
<evidence type="ECO:0000259" key="5">
    <source>
        <dbReference type="Pfam" id="PF13649"/>
    </source>
</evidence>
<dbReference type="GO" id="GO:0008168">
    <property type="term" value="F:methyltransferase activity"/>
    <property type="evidence" value="ECO:0007669"/>
    <property type="project" value="UniProtKB-KW"/>
</dbReference>
<dbReference type="KEGG" id="mpof:MPOR_35010"/>
<evidence type="ECO:0000256" key="2">
    <source>
        <dbReference type="ARBA" id="ARBA00022679"/>
    </source>
</evidence>
<keyword evidence="7" id="KW-1185">Reference proteome</keyword>
<keyword evidence="3" id="KW-0949">S-adenosyl-L-methionine</keyword>
<dbReference type="InterPro" id="IPR041698">
    <property type="entry name" value="Methyltransf_25"/>
</dbReference>
<dbReference type="PANTHER" id="PTHR43464">
    <property type="entry name" value="METHYLTRANSFERASE"/>
    <property type="match status" value="1"/>
</dbReference>
<protein>
    <submittedName>
        <fullName evidence="6">SAM-dependent methyltransferase</fullName>
    </submittedName>
</protein>
<dbReference type="RefSeq" id="WP_163675904.1">
    <property type="nucleotide sequence ID" value="NZ_AP022570.1"/>
</dbReference>
<dbReference type="InterPro" id="IPR029063">
    <property type="entry name" value="SAM-dependent_MTases_sf"/>
</dbReference>
<keyword evidence="2 6" id="KW-0808">Transferase</keyword>
<dbReference type="Pfam" id="PF13649">
    <property type="entry name" value="Methyltransf_25"/>
    <property type="match status" value="1"/>
</dbReference>
<sequence>MSEQDRVRWDQRHADREPPDKADVDLPAAFRPYADVFPRAGNALDVACGRGTGAVWLALRGMTVHGVDVSPVAVRAARDLAGRCGVAARCRFDAMDLDAGLPPGGLVDVLLCSMFRDRRLDVALVSRLAPGGLLAVSALSEVGAAPGPFRAHAGELTDAFGALEVIASAETQGQAWLLARR</sequence>
<feature type="region of interest" description="Disordered" evidence="4">
    <location>
        <begin position="1"/>
        <end position="22"/>
    </location>
</feature>
<name>A0A6N4VCF9_9MYCO</name>
<dbReference type="GO" id="GO:0032259">
    <property type="term" value="P:methylation"/>
    <property type="evidence" value="ECO:0007669"/>
    <property type="project" value="UniProtKB-KW"/>
</dbReference>
<organism evidence="6 7">
    <name type="scientific">Mycolicibacterium poriferae</name>
    <dbReference type="NCBI Taxonomy" id="39694"/>
    <lineage>
        <taxon>Bacteria</taxon>
        <taxon>Bacillati</taxon>
        <taxon>Actinomycetota</taxon>
        <taxon>Actinomycetes</taxon>
        <taxon>Mycobacteriales</taxon>
        <taxon>Mycobacteriaceae</taxon>
        <taxon>Mycolicibacterium</taxon>
    </lineage>
</organism>
<evidence type="ECO:0000256" key="4">
    <source>
        <dbReference type="SAM" id="MobiDB-lite"/>
    </source>
</evidence>
<evidence type="ECO:0000313" key="6">
    <source>
        <dbReference type="EMBL" id="BBX52475.1"/>
    </source>
</evidence>
<reference evidence="6 7" key="1">
    <citation type="journal article" date="2019" name="Emerg. Microbes Infect.">
        <title>Comprehensive subspecies identification of 175 nontuberculous mycobacteria species based on 7547 genomic profiles.</title>
        <authorList>
            <person name="Matsumoto Y."/>
            <person name="Kinjo T."/>
            <person name="Motooka D."/>
            <person name="Nabeya D."/>
            <person name="Jung N."/>
            <person name="Uechi K."/>
            <person name="Horii T."/>
            <person name="Iida T."/>
            <person name="Fujita J."/>
            <person name="Nakamura S."/>
        </authorList>
    </citation>
    <scope>NUCLEOTIDE SEQUENCE [LARGE SCALE GENOMIC DNA]</scope>
    <source>
        <strain evidence="6 7">JCM 12603</strain>
    </source>
</reference>